<keyword evidence="2" id="KW-1185">Reference proteome</keyword>
<dbReference type="AlphaFoldDB" id="A0A518D5A4"/>
<evidence type="ECO:0000313" key="2">
    <source>
        <dbReference type="Proteomes" id="UP000319342"/>
    </source>
</evidence>
<dbReference type="RefSeq" id="WP_145192243.1">
    <property type="nucleotide sequence ID" value="NZ_CP036290.1"/>
</dbReference>
<dbReference type="EMBL" id="CP036290">
    <property type="protein sequence ID" value="QDU86644.1"/>
    <property type="molecule type" value="Genomic_DNA"/>
</dbReference>
<dbReference type="Pfam" id="PF05717">
    <property type="entry name" value="TnpB_IS66"/>
    <property type="match status" value="1"/>
</dbReference>
<gene>
    <name evidence="1" type="ORF">Pla163_37950</name>
</gene>
<dbReference type="OrthoDB" id="4956084at2"/>
<dbReference type="Proteomes" id="UP000319342">
    <property type="component" value="Chromosome"/>
</dbReference>
<evidence type="ECO:0000313" key="1">
    <source>
        <dbReference type="EMBL" id="QDU86644.1"/>
    </source>
</evidence>
<sequence length="54" mass="5897">MLSFPPSQSVRIFVGRSAVDMRKGASALSALVIDVIDEDPQSGHLFLFFNWAAT</sequence>
<organism evidence="1 2">
    <name type="scientific">Rohdeia mirabilis</name>
    <dbReference type="NCBI Taxonomy" id="2528008"/>
    <lineage>
        <taxon>Bacteria</taxon>
        <taxon>Pseudomonadati</taxon>
        <taxon>Planctomycetota</taxon>
        <taxon>Planctomycetia</taxon>
        <taxon>Planctomycetia incertae sedis</taxon>
        <taxon>Rohdeia</taxon>
    </lineage>
</organism>
<reference evidence="1 2" key="1">
    <citation type="submission" date="2019-02" db="EMBL/GenBank/DDBJ databases">
        <title>Deep-cultivation of Planctomycetes and their phenomic and genomic characterization uncovers novel biology.</title>
        <authorList>
            <person name="Wiegand S."/>
            <person name="Jogler M."/>
            <person name="Boedeker C."/>
            <person name="Pinto D."/>
            <person name="Vollmers J."/>
            <person name="Rivas-Marin E."/>
            <person name="Kohn T."/>
            <person name="Peeters S.H."/>
            <person name="Heuer A."/>
            <person name="Rast P."/>
            <person name="Oberbeckmann S."/>
            <person name="Bunk B."/>
            <person name="Jeske O."/>
            <person name="Meyerdierks A."/>
            <person name="Storesund J.E."/>
            <person name="Kallscheuer N."/>
            <person name="Luecker S."/>
            <person name="Lage O.M."/>
            <person name="Pohl T."/>
            <person name="Merkel B.J."/>
            <person name="Hornburger P."/>
            <person name="Mueller R.-W."/>
            <person name="Bruemmer F."/>
            <person name="Labrenz M."/>
            <person name="Spormann A.M."/>
            <person name="Op den Camp H."/>
            <person name="Overmann J."/>
            <person name="Amann R."/>
            <person name="Jetten M.S.M."/>
            <person name="Mascher T."/>
            <person name="Medema M.H."/>
            <person name="Devos D.P."/>
            <person name="Kaster A.-K."/>
            <person name="Ovreas L."/>
            <person name="Rohde M."/>
            <person name="Galperin M.Y."/>
            <person name="Jogler C."/>
        </authorList>
    </citation>
    <scope>NUCLEOTIDE SEQUENCE [LARGE SCALE GENOMIC DNA]</scope>
    <source>
        <strain evidence="1 2">Pla163</strain>
    </source>
</reference>
<proteinExistence type="predicted"/>
<protein>
    <submittedName>
        <fullName evidence="1">IS66 Orf2 like protein</fullName>
    </submittedName>
</protein>
<dbReference type="InterPro" id="IPR008878">
    <property type="entry name" value="Transposase_IS66_Orf2"/>
</dbReference>
<name>A0A518D5A4_9BACT</name>
<accession>A0A518D5A4</accession>